<dbReference type="Gene3D" id="1.20.1070.10">
    <property type="entry name" value="Rhodopsin 7-helix transmembrane proteins"/>
    <property type="match status" value="1"/>
</dbReference>
<comment type="similarity">
    <text evidence="2 11">Belongs to the G-protein coupled receptor T2R family.</text>
</comment>
<feature type="transmembrane region" description="Helical" evidence="13">
    <location>
        <begin position="128"/>
        <end position="150"/>
    </location>
</feature>
<keyword evidence="9 12" id="KW-0675">Receptor</keyword>
<evidence type="ECO:0000256" key="12">
    <source>
        <dbReference type="RuleBase" id="RU004424"/>
    </source>
</evidence>
<dbReference type="PANTHER" id="PTHR11394:SF71">
    <property type="entry name" value="TASTE RECEPTOR TYPE 2 MEMBER 143"/>
    <property type="match status" value="1"/>
</dbReference>
<evidence type="ECO:0000256" key="4">
    <source>
        <dbReference type="ARBA" id="ARBA00022606"/>
    </source>
</evidence>
<dbReference type="PANTHER" id="PTHR11394">
    <property type="entry name" value="TASTE RECEPTOR TYPE 2"/>
    <property type="match status" value="1"/>
</dbReference>
<dbReference type="GO" id="GO:0033038">
    <property type="term" value="F:bitter taste receptor activity"/>
    <property type="evidence" value="ECO:0007669"/>
    <property type="project" value="InterPro"/>
</dbReference>
<evidence type="ECO:0000256" key="2">
    <source>
        <dbReference type="ARBA" id="ARBA00007376"/>
    </source>
</evidence>
<keyword evidence="4 12" id="KW-0716">Sensory transduction</keyword>
<keyword evidence="8 12" id="KW-0472">Membrane</keyword>
<gene>
    <name evidence="14" type="ORF">U0070_014554</name>
</gene>
<dbReference type="Pfam" id="PF05296">
    <property type="entry name" value="TAS2R"/>
    <property type="match status" value="1"/>
</dbReference>
<feature type="transmembrane region" description="Helical" evidence="13">
    <location>
        <begin position="231"/>
        <end position="249"/>
    </location>
</feature>
<evidence type="ECO:0000256" key="9">
    <source>
        <dbReference type="ARBA" id="ARBA00023170"/>
    </source>
</evidence>
<keyword evidence="10 12" id="KW-0807">Transducer</keyword>
<reference evidence="14 15" key="1">
    <citation type="journal article" date="2023" name="bioRxiv">
        <title>Conserved and derived expression patterns and positive selection on dental genes reveal complex evolutionary context of ever-growing rodent molars.</title>
        <authorList>
            <person name="Calamari Z.T."/>
            <person name="Song A."/>
            <person name="Cohen E."/>
            <person name="Akter M."/>
            <person name="Roy R.D."/>
            <person name="Hallikas O."/>
            <person name="Christensen M.M."/>
            <person name="Li P."/>
            <person name="Marangoni P."/>
            <person name="Jernvall J."/>
            <person name="Klein O.D."/>
        </authorList>
    </citation>
    <scope>NUCLEOTIDE SEQUENCE [LARGE SCALE GENOMIC DNA]</scope>
    <source>
        <strain evidence="14">V071</strain>
    </source>
</reference>
<keyword evidence="3 12" id="KW-0919">Taste</keyword>
<keyword evidence="6 13" id="KW-1133">Transmembrane helix</keyword>
<evidence type="ECO:0000256" key="13">
    <source>
        <dbReference type="SAM" id="Phobius"/>
    </source>
</evidence>
<dbReference type="Proteomes" id="UP001488838">
    <property type="component" value="Unassembled WGS sequence"/>
</dbReference>
<dbReference type="AlphaFoldDB" id="A0AAW0HGW0"/>
<name>A0AAW0HGW0_MYOGA</name>
<evidence type="ECO:0000256" key="11">
    <source>
        <dbReference type="RuleBase" id="RU004423"/>
    </source>
</evidence>
<evidence type="ECO:0000313" key="15">
    <source>
        <dbReference type="Proteomes" id="UP001488838"/>
    </source>
</evidence>
<feature type="transmembrane region" description="Helical" evidence="13">
    <location>
        <begin position="90"/>
        <end position="116"/>
    </location>
</feature>
<keyword evidence="15" id="KW-1185">Reference proteome</keyword>
<evidence type="ECO:0000313" key="14">
    <source>
        <dbReference type="EMBL" id="KAK7801763.1"/>
    </source>
</evidence>
<accession>A0AAW0HGW0</accession>
<dbReference type="FunFam" id="1.20.1070.10:FF:000055">
    <property type="entry name" value="Taste receptor type 2"/>
    <property type="match status" value="1"/>
</dbReference>
<feature type="transmembrane region" description="Helical" evidence="13">
    <location>
        <begin position="6"/>
        <end position="31"/>
    </location>
</feature>
<evidence type="ECO:0000256" key="8">
    <source>
        <dbReference type="ARBA" id="ARBA00023136"/>
    </source>
</evidence>
<dbReference type="EMBL" id="JBBHLL010000491">
    <property type="protein sequence ID" value="KAK7801763.1"/>
    <property type="molecule type" value="Genomic_DNA"/>
</dbReference>
<sequence length="302" mass="34440">MPSTPTIIFMIIFCLMSLASMLQNGFIIIVLGREWMRNRALSAADKIVASLASSRLCLHGISTLANLLTSFGFCYQANILGVFWDFTNTLILWLTAWLAVFYCVKISSFSHPILFWLKWRISRLVPRLLLGSLIMGGLSGIISATGNIVALQMTLSQGSLENCTVGHTTLDFFQYTYLSHAALMWCTPFFLFVVSFILLMFSLYRHVGKMRDHWPEPGDLRTQAHTMALKSLTFFFIFYILFFLSLLSFTTKTQTLQNQWFWPREVIIYVGISLNSIILMLSNPKLRKSLKMILGHPCCPKL</sequence>
<keyword evidence="5 12" id="KW-0812">Transmembrane</keyword>
<evidence type="ECO:0000256" key="3">
    <source>
        <dbReference type="ARBA" id="ARBA00022480"/>
    </source>
</evidence>
<dbReference type="GO" id="GO:0004930">
    <property type="term" value="F:G protein-coupled receptor activity"/>
    <property type="evidence" value="ECO:0007669"/>
    <property type="project" value="UniProtKB-KW"/>
</dbReference>
<organism evidence="14 15">
    <name type="scientific">Myodes glareolus</name>
    <name type="common">Bank vole</name>
    <name type="synonym">Clethrionomys glareolus</name>
    <dbReference type="NCBI Taxonomy" id="447135"/>
    <lineage>
        <taxon>Eukaryota</taxon>
        <taxon>Metazoa</taxon>
        <taxon>Chordata</taxon>
        <taxon>Craniata</taxon>
        <taxon>Vertebrata</taxon>
        <taxon>Euteleostomi</taxon>
        <taxon>Mammalia</taxon>
        <taxon>Eutheria</taxon>
        <taxon>Euarchontoglires</taxon>
        <taxon>Glires</taxon>
        <taxon>Rodentia</taxon>
        <taxon>Myomorpha</taxon>
        <taxon>Muroidea</taxon>
        <taxon>Cricetidae</taxon>
        <taxon>Arvicolinae</taxon>
        <taxon>Myodes</taxon>
    </lineage>
</organism>
<comment type="caution">
    <text evidence="14">The sequence shown here is derived from an EMBL/GenBank/DDBJ whole genome shotgun (WGS) entry which is preliminary data.</text>
</comment>
<dbReference type="InterPro" id="IPR007960">
    <property type="entry name" value="TAS2R"/>
</dbReference>
<feature type="transmembrane region" description="Helical" evidence="13">
    <location>
        <begin position="182"/>
        <end position="204"/>
    </location>
</feature>
<evidence type="ECO:0000256" key="5">
    <source>
        <dbReference type="ARBA" id="ARBA00022692"/>
    </source>
</evidence>
<evidence type="ECO:0000256" key="10">
    <source>
        <dbReference type="ARBA" id="ARBA00023224"/>
    </source>
</evidence>
<feature type="transmembrane region" description="Helical" evidence="13">
    <location>
        <begin position="261"/>
        <end position="282"/>
    </location>
</feature>
<evidence type="ECO:0000256" key="1">
    <source>
        <dbReference type="ARBA" id="ARBA00004141"/>
    </source>
</evidence>
<dbReference type="SUPFAM" id="SSF81321">
    <property type="entry name" value="Family A G protein-coupled receptor-like"/>
    <property type="match status" value="1"/>
</dbReference>
<dbReference type="CDD" id="cd15017">
    <property type="entry name" value="7tm_TAS2R16"/>
    <property type="match status" value="1"/>
</dbReference>
<proteinExistence type="inferred from homology"/>
<protein>
    <recommendedName>
        <fullName evidence="12">Taste receptor type 2</fullName>
    </recommendedName>
</protein>
<evidence type="ECO:0000256" key="6">
    <source>
        <dbReference type="ARBA" id="ARBA00022989"/>
    </source>
</evidence>
<evidence type="ECO:0000256" key="7">
    <source>
        <dbReference type="ARBA" id="ARBA00023040"/>
    </source>
</evidence>
<keyword evidence="7 12" id="KW-0297">G-protein coupled receptor</keyword>
<dbReference type="GO" id="GO:0016020">
    <property type="term" value="C:membrane"/>
    <property type="evidence" value="ECO:0007669"/>
    <property type="project" value="UniProtKB-SubCell"/>
</dbReference>
<comment type="subcellular location">
    <subcellularLocation>
        <location evidence="1 12">Membrane</location>
        <topology evidence="1 12">Multi-pass membrane protein</topology>
    </subcellularLocation>
</comment>